<dbReference type="InterPro" id="IPR011050">
    <property type="entry name" value="Pectin_lyase_fold/virulence"/>
</dbReference>
<protein>
    <submittedName>
        <fullName evidence="2">Fimbrillin family protein</fullName>
    </submittedName>
</protein>
<feature type="signal peptide" evidence="1">
    <location>
        <begin position="1"/>
        <end position="20"/>
    </location>
</feature>
<comment type="caution">
    <text evidence="2">The sequence shown here is derived from an EMBL/GenBank/DDBJ whole genome shotgun (WGS) entry which is preliminary data.</text>
</comment>
<evidence type="ECO:0000256" key="1">
    <source>
        <dbReference type="SAM" id="SignalP"/>
    </source>
</evidence>
<dbReference type="Proteomes" id="UP001204579">
    <property type="component" value="Unassembled WGS sequence"/>
</dbReference>
<keyword evidence="1" id="KW-0732">Signal</keyword>
<name>A0AAW5N7H5_9BACT</name>
<dbReference type="InterPro" id="IPR025049">
    <property type="entry name" value="Mfa-like_1"/>
</dbReference>
<reference evidence="2 3" key="1">
    <citation type="submission" date="2022-08" db="EMBL/GenBank/DDBJ databases">
        <authorList>
            <person name="Zeman M."/>
            <person name="Kubasova T."/>
        </authorList>
    </citation>
    <scope>NUCLEOTIDE SEQUENCE [LARGE SCALE GENOMIC DNA]</scope>
    <source>
        <strain evidence="2 3">ET62</strain>
    </source>
</reference>
<evidence type="ECO:0000313" key="3">
    <source>
        <dbReference type="Proteomes" id="UP001204579"/>
    </source>
</evidence>
<feature type="chain" id="PRO_5043588298" evidence="1">
    <location>
        <begin position="21"/>
        <end position="568"/>
    </location>
</feature>
<gene>
    <name evidence="2" type="ORF">NW209_03625</name>
</gene>
<dbReference type="EMBL" id="JANRHJ010000003">
    <property type="protein sequence ID" value="MCR8873120.1"/>
    <property type="molecule type" value="Genomic_DNA"/>
</dbReference>
<dbReference type="Gene3D" id="2.160.20.110">
    <property type="match status" value="1"/>
</dbReference>
<dbReference type="RefSeq" id="WP_258335431.1">
    <property type="nucleotide sequence ID" value="NZ_JANRHJ010000003.1"/>
</dbReference>
<organism evidence="2 3">
    <name type="scientific">Phocaeicola barnesiae</name>
    <dbReference type="NCBI Taxonomy" id="376804"/>
    <lineage>
        <taxon>Bacteria</taxon>
        <taxon>Pseudomonadati</taxon>
        <taxon>Bacteroidota</taxon>
        <taxon>Bacteroidia</taxon>
        <taxon>Bacteroidales</taxon>
        <taxon>Bacteroidaceae</taxon>
        <taxon>Phocaeicola</taxon>
    </lineage>
</organism>
<proteinExistence type="predicted"/>
<evidence type="ECO:0000313" key="2">
    <source>
        <dbReference type="EMBL" id="MCR8873120.1"/>
    </source>
</evidence>
<keyword evidence="3" id="KW-1185">Reference proteome</keyword>
<dbReference type="SUPFAM" id="SSF51126">
    <property type="entry name" value="Pectin lyase-like"/>
    <property type="match status" value="1"/>
</dbReference>
<sequence length="568" mass="62940">MKRFSILSITLLLLSLTPGCKEETAIENAPYVHISGNNISAFHETTPVRASTDETFPASSIISFYSEGALSASGIPLTWTGQHWESKEPLVWTNASPSAEIKAYYPADVFESQKLYNDAGELADILFASQSSQSGNINLTFGHLFSKITFRIAHSFNHRIQKLTITPSHLVSFIHAMEASVTAEENTGNLSLTREVNPEGIYSLIVPSGIPLSLSLKITCSGKEYVYELPEQVYTPGVAYLHPINSRQPGVGIDSVEDYIAFTHLINGYKYEGRSLEEFGETIDGETIYYLLKDLTFTEETSEEVMEIGWKDYYKNSPFNDTFEGNYHVIKGLNLTGKSGQAYFAIFGYIGEKGKVSNLVIEDLFIHITDSESIRIGGIAGYNSGVIDNCLLHNFTTHSESSYEDMNAGGICFINFGTIQNCTATSITISGNYIGTGGITYKNQSEITNCHISSLKSTNRKKCAAISYVVDTDCRLTNVLCSKISGNVIHTYGSPYIAEHCYYPSSINLSFDNDYSKEFIPYQEENYQCTDGTAIETVLNQWILSNGQALQPWIRTTDQTVTLNTYGY</sequence>
<dbReference type="Pfam" id="PF13149">
    <property type="entry name" value="Mfa_like_1"/>
    <property type="match status" value="1"/>
</dbReference>
<dbReference type="AlphaFoldDB" id="A0AAW5N7H5"/>
<accession>A0AAW5N7H5</accession>